<keyword evidence="3" id="KW-1185">Reference proteome</keyword>
<dbReference type="AlphaFoldDB" id="A0AAF0YDQ6"/>
<feature type="compositionally biased region" description="Polar residues" evidence="1">
    <location>
        <begin position="98"/>
        <end position="107"/>
    </location>
</feature>
<proteinExistence type="predicted"/>
<feature type="region of interest" description="Disordered" evidence="1">
    <location>
        <begin position="96"/>
        <end position="122"/>
    </location>
</feature>
<evidence type="ECO:0000256" key="1">
    <source>
        <dbReference type="SAM" id="MobiDB-lite"/>
    </source>
</evidence>
<feature type="region of interest" description="Disordered" evidence="1">
    <location>
        <begin position="1"/>
        <end position="21"/>
    </location>
</feature>
<dbReference type="Proteomes" id="UP000827549">
    <property type="component" value="Chromosome 4"/>
</dbReference>
<protein>
    <submittedName>
        <fullName evidence="2">Uncharacterized protein</fullName>
    </submittedName>
</protein>
<reference evidence="2" key="1">
    <citation type="submission" date="2023-10" db="EMBL/GenBank/DDBJ databases">
        <authorList>
            <person name="Noh H."/>
        </authorList>
    </citation>
    <scope>NUCLEOTIDE SEQUENCE</scope>
    <source>
        <strain evidence="2">DUCC4014</strain>
    </source>
</reference>
<accession>A0AAF0YDQ6</accession>
<evidence type="ECO:0000313" key="2">
    <source>
        <dbReference type="EMBL" id="WOO82621.1"/>
    </source>
</evidence>
<evidence type="ECO:0000313" key="3">
    <source>
        <dbReference type="Proteomes" id="UP000827549"/>
    </source>
</evidence>
<dbReference type="GeneID" id="87809328"/>
<dbReference type="EMBL" id="CP086717">
    <property type="protein sequence ID" value="WOO82621.1"/>
    <property type="molecule type" value="Genomic_DNA"/>
</dbReference>
<gene>
    <name evidence="2" type="ORF">LOC62_04G006101</name>
</gene>
<dbReference type="RefSeq" id="XP_062628653.1">
    <property type="nucleotide sequence ID" value="XM_062772669.1"/>
</dbReference>
<sequence length="122" mass="13152">MLNGNPTASPGDSSQADFDSKANATQDLFRDLYRVASELYRDMVEVGGPPIPTDPLLCTFCNDDFPCVLHLFLKMAFGSVQSDAAMEDEETLCEYPTDTASVSSAEQSETEVENAGEVMGSP</sequence>
<organism evidence="2 3">
    <name type="scientific">Vanrija pseudolonga</name>
    <dbReference type="NCBI Taxonomy" id="143232"/>
    <lineage>
        <taxon>Eukaryota</taxon>
        <taxon>Fungi</taxon>
        <taxon>Dikarya</taxon>
        <taxon>Basidiomycota</taxon>
        <taxon>Agaricomycotina</taxon>
        <taxon>Tremellomycetes</taxon>
        <taxon>Trichosporonales</taxon>
        <taxon>Trichosporonaceae</taxon>
        <taxon>Vanrija</taxon>
    </lineage>
</organism>
<name>A0AAF0YDQ6_9TREE</name>